<keyword evidence="4 12" id="KW-0227">DNA damage</keyword>
<comment type="function">
    <text evidence="12">DNA repair enzyme that has both DNA N-glycosylase activity and AP-lyase activity. The DNA N-glycosylase activity releases various damaged pyrimidines from DNA by cleaving the N-glycosidic bond, leaving an AP (apurinic/apyrimidinic) site. The AP-lyase activity cleaves the phosphodiester bond 3' to the AP site by a beta-elimination, leaving a 3'-terminal unsaturated sugar and a product with a terminal 5'-phosphate.</text>
</comment>
<dbReference type="InterPro" id="IPR023170">
    <property type="entry name" value="HhH_base_excis_C"/>
</dbReference>
<comment type="catalytic activity">
    <reaction evidence="12">
        <text>2'-deoxyribonucleotide-(2'-deoxyribose 5'-phosphate)-2'-deoxyribonucleotide-DNA = a 3'-end 2'-deoxyribonucleotide-(2,3-dehydro-2,3-deoxyribose 5'-phosphate)-DNA + a 5'-end 5'-phospho-2'-deoxyribonucleoside-DNA + H(+)</text>
        <dbReference type="Rhea" id="RHEA:66592"/>
        <dbReference type="Rhea" id="RHEA-COMP:13180"/>
        <dbReference type="Rhea" id="RHEA-COMP:16897"/>
        <dbReference type="Rhea" id="RHEA-COMP:17067"/>
        <dbReference type="ChEBI" id="CHEBI:15378"/>
        <dbReference type="ChEBI" id="CHEBI:136412"/>
        <dbReference type="ChEBI" id="CHEBI:157695"/>
        <dbReference type="ChEBI" id="CHEBI:167181"/>
        <dbReference type="EC" id="4.2.99.18"/>
    </reaction>
</comment>
<keyword evidence="3 12" id="KW-0479">Metal-binding</keyword>
<evidence type="ECO:0000256" key="8">
    <source>
        <dbReference type="ARBA" id="ARBA00023125"/>
    </source>
</evidence>
<dbReference type="SUPFAM" id="SSF48150">
    <property type="entry name" value="DNA-glycosylase"/>
    <property type="match status" value="1"/>
</dbReference>
<evidence type="ECO:0000256" key="12">
    <source>
        <dbReference type="HAMAP-Rule" id="MF_00942"/>
    </source>
</evidence>
<dbReference type="RefSeq" id="WP_144993375.1">
    <property type="nucleotide sequence ID" value="NZ_CP036281.1"/>
</dbReference>
<dbReference type="InterPro" id="IPR003265">
    <property type="entry name" value="HhH-GPD_domain"/>
</dbReference>
<keyword evidence="2 12" id="KW-0004">4Fe-4S</keyword>
<evidence type="ECO:0000313" key="14">
    <source>
        <dbReference type="EMBL" id="QDU79057.1"/>
    </source>
</evidence>
<dbReference type="InterPro" id="IPR004036">
    <property type="entry name" value="Endonuclease-III-like_CS2"/>
</dbReference>
<evidence type="ECO:0000313" key="15">
    <source>
        <dbReference type="Proteomes" id="UP000317178"/>
    </source>
</evidence>
<feature type="binding site" evidence="12">
    <location>
        <position position="206"/>
    </location>
    <ligand>
        <name>[4Fe-4S] cluster</name>
        <dbReference type="ChEBI" id="CHEBI:49883"/>
    </ligand>
</feature>
<keyword evidence="9 12" id="KW-0234">DNA repair</keyword>
<dbReference type="InterPro" id="IPR005759">
    <property type="entry name" value="Nth"/>
</dbReference>
<dbReference type="InterPro" id="IPR000445">
    <property type="entry name" value="HhH_motif"/>
</dbReference>
<feature type="binding site" evidence="12">
    <location>
        <position position="209"/>
    </location>
    <ligand>
        <name>[4Fe-4S] cluster</name>
        <dbReference type="ChEBI" id="CHEBI:49883"/>
    </ligand>
</feature>
<feature type="domain" description="HhH-GPD" evidence="13">
    <location>
        <begin position="49"/>
        <end position="197"/>
    </location>
</feature>
<dbReference type="GO" id="GO:0140078">
    <property type="term" value="F:class I DNA-(apurinic or apyrimidinic site) endonuclease activity"/>
    <property type="evidence" value="ECO:0007669"/>
    <property type="project" value="UniProtKB-EC"/>
</dbReference>
<dbReference type="Proteomes" id="UP000317178">
    <property type="component" value="Chromosome"/>
</dbReference>
<dbReference type="FunFam" id="1.10.1670.10:FF:000001">
    <property type="entry name" value="Endonuclease III"/>
    <property type="match status" value="1"/>
</dbReference>
<dbReference type="PIRSF" id="PIRSF001435">
    <property type="entry name" value="Nth"/>
    <property type="match status" value="1"/>
</dbReference>
<keyword evidence="7 12" id="KW-0411">Iron-sulfur</keyword>
<dbReference type="EC" id="4.2.99.18" evidence="12"/>
<gene>
    <name evidence="14" type="primary">pdg</name>
    <name evidence="12" type="synonym">nth</name>
    <name evidence="14" type="ORF">Pla110_07610</name>
</gene>
<evidence type="ECO:0000256" key="6">
    <source>
        <dbReference type="ARBA" id="ARBA00023004"/>
    </source>
</evidence>
<dbReference type="GO" id="GO:0003677">
    <property type="term" value="F:DNA binding"/>
    <property type="evidence" value="ECO:0007669"/>
    <property type="project" value="UniProtKB-UniRule"/>
</dbReference>
<evidence type="ECO:0000256" key="9">
    <source>
        <dbReference type="ARBA" id="ARBA00023204"/>
    </source>
</evidence>
<evidence type="ECO:0000256" key="2">
    <source>
        <dbReference type="ARBA" id="ARBA00022485"/>
    </source>
</evidence>
<protein>
    <recommendedName>
        <fullName evidence="12">Endonuclease III</fullName>
        <ecNumber evidence="12">4.2.99.18</ecNumber>
    </recommendedName>
    <alternativeName>
        <fullName evidence="12">DNA-(apurinic or apyrimidinic site) lyase</fullName>
    </alternativeName>
</protein>
<dbReference type="InterPro" id="IPR011257">
    <property type="entry name" value="DNA_glycosylase"/>
</dbReference>
<evidence type="ECO:0000256" key="10">
    <source>
        <dbReference type="ARBA" id="ARBA00023239"/>
    </source>
</evidence>
<feature type="binding site" evidence="12">
    <location>
        <position position="215"/>
    </location>
    <ligand>
        <name>[4Fe-4S] cluster</name>
        <dbReference type="ChEBI" id="CHEBI:49883"/>
    </ligand>
</feature>
<keyword evidence="10 12" id="KW-0456">Lyase</keyword>
<dbReference type="KEGG" id="plon:Pla110_07610"/>
<proteinExistence type="inferred from homology"/>
<keyword evidence="8 12" id="KW-0238">DNA-binding</keyword>
<dbReference type="HAMAP" id="MF_00942">
    <property type="entry name" value="Nth"/>
    <property type="match status" value="1"/>
</dbReference>
<dbReference type="PROSITE" id="PS01155">
    <property type="entry name" value="ENDONUCLEASE_III_2"/>
    <property type="match status" value="1"/>
</dbReference>
<evidence type="ECO:0000256" key="1">
    <source>
        <dbReference type="ARBA" id="ARBA00008343"/>
    </source>
</evidence>
<dbReference type="FunFam" id="1.10.340.30:FF:000001">
    <property type="entry name" value="Endonuclease III"/>
    <property type="match status" value="1"/>
</dbReference>
<dbReference type="GO" id="GO:0051539">
    <property type="term" value="F:4 iron, 4 sulfur cluster binding"/>
    <property type="evidence" value="ECO:0007669"/>
    <property type="project" value="UniProtKB-UniRule"/>
</dbReference>
<organism evidence="14 15">
    <name type="scientific">Polystyrenella longa</name>
    <dbReference type="NCBI Taxonomy" id="2528007"/>
    <lineage>
        <taxon>Bacteria</taxon>
        <taxon>Pseudomonadati</taxon>
        <taxon>Planctomycetota</taxon>
        <taxon>Planctomycetia</taxon>
        <taxon>Planctomycetales</taxon>
        <taxon>Planctomycetaceae</taxon>
        <taxon>Polystyrenella</taxon>
    </lineage>
</organism>
<keyword evidence="6 12" id="KW-0408">Iron</keyword>
<sequence>MSVDPDQELIPDRKKRVRRIITQLKKRYPEAECALFHDGPFQLLVATILSAQCTDERVNMVTPILFAKYPTAEKLAVATQKDVEEIVHSLGFFRAKAANLRGMAQAVVAEHDGEIPQDLAALVALPGVGRKTANVVLGTAFGIPSGVVVDTHVKRICNLLGLTRSKNPEIIERELQEIVPRKEWIEWSHRLIHHGRQICIARRPQCPECPLLKNCPRVGLGPLNK</sequence>
<evidence type="ECO:0000256" key="5">
    <source>
        <dbReference type="ARBA" id="ARBA00022801"/>
    </source>
</evidence>
<dbReference type="PANTHER" id="PTHR10359:SF18">
    <property type="entry name" value="ENDONUCLEASE III"/>
    <property type="match status" value="1"/>
</dbReference>
<keyword evidence="15" id="KW-1185">Reference proteome</keyword>
<dbReference type="Pfam" id="PF00633">
    <property type="entry name" value="HHH"/>
    <property type="match status" value="1"/>
</dbReference>
<evidence type="ECO:0000259" key="13">
    <source>
        <dbReference type="SMART" id="SM00478"/>
    </source>
</evidence>
<keyword evidence="11 12" id="KW-0326">Glycosidase</keyword>
<name>A0A518CIP1_9PLAN</name>
<dbReference type="GO" id="GO:0006285">
    <property type="term" value="P:base-excision repair, AP site formation"/>
    <property type="evidence" value="ECO:0007669"/>
    <property type="project" value="TreeGrafter"/>
</dbReference>
<evidence type="ECO:0000256" key="7">
    <source>
        <dbReference type="ARBA" id="ARBA00023014"/>
    </source>
</evidence>
<dbReference type="EMBL" id="CP036281">
    <property type="protein sequence ID" value="QDU79057.1"/>
    <property type="molecule type" value="Genomic_DNA"/>
</dbReference>
<dbReference type="SMART" id="SM00525">
    <property type="entry name" value="FES"/>
    <property type="match status" value="1"/>
</dbReference>
<dbReference type="InterPro" id="IPR003651">
    <property type="entry name" value="Endonuclease3_FeS-loop_motif"/>
</dbReference>
<dbReference type="SMART" id="SM00478">
    <property type="entry name" value="ENDO3c"/>
    <property type="match status" value="1"/>
</dbReference>
<comment type="similarity">
    <text evidence="1 12">Belongs to the Nth/MutY family.</text>
</comment>
<evidence type="ECO:0000256" key="4">
    <source>
        <dbReference type="ARBA" id="ARBA00022763"/>
    </source>
</evidence>
<reference evidence="14 15" key="1">
    <citation type="submission" date="2019-02" db="EMBL/GenBank/DDBJ databases">
        <title>Deep-cultivation of Planctomycetes and their phenomic and genomic characterization uncovers novel biology.</title>
        <authorList>
            <person name="Wiegand S."/>
            <person name="Jogler M."/>
            <person name="Boedeker C."/>
            <person name="Pinto D."/>
            <person name="Vollmers J."/>
            <person name="Rivas-Marin E."/>
            <person name="Kohn T."/>
            <person name="Peeters S.H."/>
            <person name="Heuer A."/>
            <person name="Rast P."/>
            <person name="Oberbeckmann S."/>
            <person name="Bunk B."/>
            <person name="Jeske O."/>
            <person name="Meyerdierks A."/>
            <person name="Storesund J.E."/>
            <person name="Kallscheuer N."/>
            <person name="Luecker S."/>
            <person name="Lage O.M."/>
            <person name="Pohl T."/>
            <person name="Merkel B.J."/>
            <person name="Hornburger P."/>
            <person name="Mueller R.-W."/>
            <person name="Bruemmer F."/>
            <person name="Labrenz M."/>
            <person name="Spormann A.M."/>
            <person name="Op den Camp H."/>
            <person name="Overmann J."/>
            <person name="Amann R."/>
            <person name="Jetten M.S.M."/>
            <person name="Mascher T."/>
            <person name="Medema M.H."/>
            <person name="Devos D.P."/>
            <person name="Kaster A.-K."/>
            <person name="Ovreas L."/>
            <person name="Rohde M."/>
            <person name="Galperin M.Y."/>
            <person name="Jogler C."/>
        </authorList>
    </citation>
    <scope>NUCLEOTIDE SEQUENCE [LARGE SCALE GENOMIC DNA]</scope>
    <source>
        <strain evidence="14 15">Pla110</strain>
    </source>
</reference>
<dbReference type="Gene3D" id="1.10.340.30">
    <property type="entry name" value="Hypothetical protein, domain 2"/>
    <property type="match status" value="1"/>
</dbReference>
<dbReference type="CDD" id="cd00056">
    <property type="entry name" value="ENDO3c"/>
    <property type="match status" value="1"/>
</dbReference>
<dbReference type="AlphaFoldDB" id="A0A518CIP1"/>
<feature type="binding site" evidence="12">
    <location>
        <position position="199"/>
    </location>
    <ligand>
        <name>[4Fe-4S] cluster</name>
        <dbReference type="ChEBI" id="CHEBI:49883"/>
    </ligand>
</feature>
<dbReference type="GO" id="GO:0046872">
    <property type="term" value="F:metal ion binding"/>
    <property type="evidence" value="ECO:0007669"/>
    <property type="project" value="UniProtKB-KW"/>
</dbReference>
<dbReference type="Pfam" id="PF00730">
    <property type="entry name" value="HhH-GPD"/>
    <property type="match status" value="1"/>
</dbReference>
<accession>A0A518CIP1</accession>
<dbReference type="OrthoDB" id="9800977at2"/>
<evidence type="ECO:0000256" key="11">
    <source>
        <dbReference type="ARBA" id="ARBA00023295"/>
    </source>
</evidence>
<comment type="cofactor">
    <cofactor evidence="12">
        <name>[4Fe-4S] cluster</name>
        <dbReference type="ChEBI" id="CHEBI:49883"/>
    </cofactor>
    <text evidence="12">Binds 1 [4Fe-4S] cluster.</text>
</comment>
<dbReference type="PANTHER" id="PTHR10359">
    <property type="entry name" value="A/G-SPECIFIC ADENINE GLYCOSYLASE/ENDONUCLEASE III"/>
    <property type="match status" value="1"/>
</dbReference>
<dbReference type="GO" id="GO:0019104">
    <property type="term" value="F:DNA N-glycosylase activity"/>
    <property type="evidence" value="ECO:0007669"/>
    <property type="project" value="UniProtKB-UniRule"/>
</dbReference>
<evidence type="ECO:0000256" key="3">
    <source>
        <dbReference type="ARBA" id="ARBA00022723"/>
    </source>
</evidence>
<dbReference type="Gene3D" id="1.10.1670.10">
    <property type="entry name" value="Helix-hairpin-Helix base-excision DNA repair enzymes (C-terminal)"/>
    <property type="match status" value="1"/>
</dbReference>
<keyword evidence="5 12" id="KW-0378">Hydrolase</keyword>
<dbReference type="NCBIfam" id="TIGR01083">
    <property type="entry name" value="nth"/>
    <property type="match status" value="1"/>
</dbReference>